<dbReference type="SUPFAM" id="SSF52980">
    <property type="entry name" value="Restriction endonuclease-like"/>
    <property type="match status" value="1"/>
</dbReference>
<name>A0A1H3IPN1_9PSED</name>
<dbReference type="InterPro" id="IPR011335">
    <property type="entry name" value="Restrct_endonuc-II-like"/>
</dbReference>
<evidence type="ECO:0000313" key="1">
    <source>
        <dbReference type="EMBL" id="SDY29219.1"/>
    </source>
</evidence>
<dbReference type="RefSeq" id="WP_069788614.1">
    <property type="nucleotide sequence ID" value="NZ_FNOX01000003.1"/>
</dbReference>
<sequence>MKGLDPQKIADIFKSDSYAKHFQKPHGYLNVDNELLKLCADACYEVEQAFPWNDYNRQAYQRKFEDGESIIKTPDLPRYPRPYRSWSEFRMGHFGGMKGFDYEPSAYKIPYYVEHSYQPDWIDPLNDRIVYEGKGVIADLETARKYICAAKQNHIHIVFIFSNRNIKCPWVKPRVDGTSMTMEDWAKKQGFDYCYEGQEAAFRKSDRYKWLVQNFGRNLPSLKEQLSVDGMNSHPGFFAHKQQSTSVTMTVQ</sequence>
<reference evidence="1 2" key="1">
    <citation type="submission" date="2016-10" db="EMBL/GenBank/DDBJ databases">
        <authorList>
            <person name="de Groot N.N."/>
        </authorList>
    </citation>
    <scope>NUCLEOTIDE SEQUENCE [LARGE SCALE GENOMIC DNA]</scope>
    <source>
        <strain evidence="1 2">ICMP 14252</strain>
    </source>
</reference>
<dbReference type="Gene3D" id="3.40.91.30">
    <property type="match status" value="1"/>
</dbReference>
<dbReference type="AlphaFoldDB" id="A0A1H3IPN1"/>
<dbReference type="Proteomes" id="UP000182902">
    <property type="component" value="Unassembled WGS sequence"/>
</dbReference>
<evidence type="ECO:0000313" key="2">
    <source>
        <dbReference type="Proteomes" id="UP000182902"/>
    </source>
</evidence>
<accession>A0A1H3IPN1</accession>
<dbReference type="EMBL" id="FNOX01000003">
    <property type="protein sequence ID" value="SDY29219.1"/>
    <property type="molecule type" value="Genomic_DNA"/>
</dbReference>
<protein>
    <submittedName>
        <fullName evidence="1">Uncharacterized protein</fullName>
    </submittedName>
</protein>
<organism evidence="1 2">
    <name type="scientific">Pseudomonas salomonii</name>
    <dbReference type="NCBI Taxonomy" id="191391"/>
    <lineage>
        <taxon>Bacteria</taxon>
        <taxon>Pseudomonadati</taxon>
        <taxon>Pseudomonadota</taxon>
        <taxon>Gammaproteobacteria</taxon>
        <taxon>Pseudomonadales</taxon>
        <taxon>Pseudomonadaceae</taxon>
        <taxon>Pseudomonas</taxon>
    </lineage>
</organism>
<gene>
    <name evidence="1" type="ORF">SAMN05216247_103313</name>
</gene>
<proteinExistence type="predicted"/>